<evidence type="ECO:0000256" key="8">
    <source>
        <dbReference type="PROSITE-ProRule" id="PRU10141"/>
    </source>
</evidence>
<feature type="compositionally biased region" description="Polar residues" evidence="9">
    <location>
        <begin position="505"/>
        <end position="523"/>
    </location>
</feature>
<evidence type="ECO:0000256" key="1">
    <source>
        <dbReference type="ARBA" id="ARBA00012411"/>
    </source>
</evidence>
<dbReference type="PROSITE" id="PS00108">
    <property type="entry name" value="PROTEIN_KINASE_ST"/>
    <property type="match status" value="1"/>
</dbReference>
<feature type="compositionally biased region" description="Basic and acidic residues" evidence="9">
    <location>
        <begin position="661"/>
        <end position="674"/>
    </location>
</feature>
<feature type="compositionally biased region" description="Low complexity" evidence="9">
    <location>
        <begin position="238"/>
        <end position="258"/>
    </location>
</feature>
<comment type="catalytic activity">
    <reaction evidence="7">
        <text>L-seryl-[protein] + ATP = O-phospho-L-seryl-[protein] + ADP + H(+)</text>
        <dbReference type="Rhea" id="RHEA:17989"/>
        <dbReference type="Rhea" id="RHEA-COMP:9863"/>
        <dbReference type="Rhea" id="RHEA-COMP:11604"/>
        <dbReference type="ChEBI" id="CHEBI:15378"/>
        <dbReference type="ChEBI" id="CHEBI:29999"/>
        <dbReference type="ChEBI" id="CHEBI:30616"/>
        <dbReference type="ChEBI" id="CHEBI:83421"/>
        <dbReference type="ChEBI" id="CHEBI:456216"/>
        <dbReference type="EC" id="2.7.11.24"/>
    </reaction>
    <physiologicalReaction direction="left-to-right" evidence="7">
        <dbReference type="Rhea" id="RHEA:17990"/>
    </physiologicalReaction>
</comment>
<proteinExistence type="predicted"/>
<feature type="compositionally biased region" description="Polar residues" evidence="9">
    <location>
        <begin position="535"/>
        <end position="551"/>
    </location>
</feature>
<feature type="region of interest" description="Disordered" evidence="9">
    <location>
        <begin position="1414"/>
        <end position="1497"/>
    </location>
</feature>
<feature type="compositionally biased region" description="Basic and acidic residues" evidence="9">
    <location>
        <begin position="709"/>
        <end position="721"/>
    </location>
</feature>
<feature type="region of interest" description="Disordered" evidence="9">
    <location>
        <begin position="571"/>
        <end position="644"/>
    </location>
</feature>
<feature type="compositionally biased region" description="Low complexity" evidence="9">
    <location>
        <begin position="296"/>
        <end position="305"/>
    </location>
</feature>
<keyword evidence="4" id="KW-0418">Kinase</keyword>
<keyword evidence="12" id="KW-1185">Reference proteome</keyword>
<feature type="compositionally biased region" description="Polar residues" evidence="9">
    <location>
        <begin position="41"/>
        <end position="50"/>
    </location>
</feature>
<feature type="compositionally biased region" description="Polar residues" evidence="9">
    <location>
        <begin position="326"/>
        <end position="336"/>
    </location>
</feature>
<feature type="compositionally biased region" description="Polar residues" evidence="9">
    <location>
        <begin position="1127"/>
        <end position="1138"/>
    </location>
</feature>
<name>A0ABR0E7N7_ZASCE</name>
<dbReference type="InterPro" id="IPR017441">
    <property type="entry name" value="Protein_kinase_ATP_BS"/>
</dbReference>
<feature type="binding site" evidence="8">
    <location>
        <position position="1637"/>
    </location>
    <ligand>
        <name>ATP</name>
        <dbReference type="ChEBI" id="CHEBI:30616"/>
    </ligand>
</feature>
<comment type="catalytic activity">
    <reaction evidence="6">
        <text>L-threonyl-[protein] + ATP = O-phospho-L-threonyl-[protein] + ADP + H(+)</text>
        <dbReference type="Rhea" id="RHEA:46608"/>
        <dbReference type="Rhea" id="RHEA-COMP:11060"/>
        <dbReference type="Rhea" id="RHEA-COMP:11605"/>
        <dbReference type="ChEBI" id="CHEBI:15378"/>
        <dbReference type="ChEBI" id="CHEBI:30013"/>
        <dbReference type="ChEBI" id="CHEBI:30616"/>
        <dbReference type="ChEBI" id="CHEBI:61977"/>
        <dbReference type="ChEBI" id="CHEBI:456216"/>
        <dbReference type="EC" id="2.7.11.24"/>
    </reaction>
    <physiologicalReaction direction="left-to-right" evidence="6">
        <dbReference type="Rhea" id="RHEA:46609"/>
    </physiologicalReaction>
</comment>
<feature type="compositionally biased region" description="Acidic residues" evidence="9">
    <location>
        <begin position="1191"/>
        <end position="1201"/>
    </location>
</feature>
<evidence type="ECO:0000256" key="5">
    <source>
        <dbReference type="ARBA" id="ARBA00022840"/>
    </source>
</evidence>
<feature type="compositionally biased region" description="Polar residues" evidence="9">
    <location>
        <begin position="1230"/>
        <end position="1249"/>
    </location>
</feature>
<feature type="compositionally biased region" description="Polar residues" evidence="9">
    <location>
        <begin position="1152"/>
        <end position="1165"/>
    </location>
</feature>
<dbReference type="InterPro" id="IPR050538">
    <property type="entry name" value="MAP_kinase_kinase_kinase"/>
</dbReference>
<feature type="region of interest" description="Disordered" evidence="9">
    <location>
        <begin position="1"/>
        <end position="372"/>
    </location>
</feature>
<accession>A0ABR0E7N7</accession>
<feature type="compositionally biased region" description="Polar residues" evidence="9">
    <location>
        <begin position="361"/>
        <end position="372"/>
    </location>
</feature>
<dbReference type="PROSITE" id="PS50011">
    <property type="entry name" value="PROTEIN_KINASE_DOM"/>
    <property type="match status" value="1"/>
</dbReference>
<dbReference type="Pfam" id="PF00069">
    <property type="entry name" value="Pkinase"/>
    <property type="match status" value="1"/>
</dbReference>
<evidence type="ECO:0000256" key="9">
    <source>
        <dbReference type="SAM" id="MobiDB-lite"/>
    </source>
</evidence>
<feature type="compositionally biased region" description="Low complexity" evidence="9">
    <location>
        <begin position="1097"/>
        <end position="1117"/>
    </location>
</feature>
<feature type="compositionally biased region" description="Polar residues" evidence="9">
    <location>
        <begin position="1204"/>
        <end position="1219"/>
    </location>
</feature>
<gene>
    <name evidence="11" type="ORF">PRZ48_011681</name>
</gene>
<feature type="compositionally biased region" description="Low complexity" evidence="9">
    <location>
        <begin position="467"/>
        <end position="480"/>
    </location>
</feature>
<feature type="compositionally biased region" description="Basic and acidic residues" evidence="9">
    <location>
        <begin position="1389"/>
        <end position="1399"/>
    </location>
</feature>
<evidence type="ECO:0000259" key="10">
    <source>
        <dbReference type="PROSITE" id="PS50011"/>
    </source>
</evidence>
<dbReference type="EC" id="2.7.11.24" evidence="1"/>
<evidence type="ECO:0000313" key="11">
    <source>
        <dbReference type="EMBL" id="KAK4497231.1"/>
    </source>
</evidence>
<organism evidence="11 12">
    <name type="scientific">Zasmidium cellare</name>
    <name type="common">Wine cellar mold</name>
    <name type="synonym">Racodium cellare</name>
    <dbReference type="NCBI Taxonomy" id="395010"/>
    <lineage>
        <taxon>Eukaryota</taxon>
        <taxon>Fungi</taxon>
        <taxon>Dikarya</taxon>
        <taxon>Ascomycota</taxon>
        <taxon>Pezizomycotina</taxon>
        <taxon>Dothideomycetes</taxon>
        <taxon>Dothideomycetidae</taxon>
        <taxon>Mycosphaerellales</taxon>
        <taxon>Mycosphaerellaceae</taxon>
        <taxon>Zasmidium</taxon>
    </lineage>
</organism>
<feature type="compositionally biased region" description="Polar residues" evidence="9">
    <location>
        <begin position="1470"/>
        <end position="1483"/>
    </location>
</feature>
<comment type="caution">
    <text evidence="11">The sequence shown here is derived from an EMBL/GenBank/DDBJ whole genome shotgun (WGS) entry which is preliminary data.</text>
</comment>
<feature type="compositionally biased region" description="Polar residues" evidence="9">
    <location>
        <begin position="1365"/>
        <end position="1377"/>
    </location>
</feature>
<feature type="compositionally biased region" description="Polar residues" evidence="9">
    <location>
        <begin position="1517"/>
        <end position="1534"/>
    </location>
</feature>
<feature type="compositionally biased region" description="Polar residues" evidence="9">
    <location>
        <begin position="1017"/>
        <end position="1026"/>
    </location>
</feature>
<evidence type="ECO:0000256" key="6">
    <source>
        <dbReference type="ARBA" id="ARBA00047919"/>
    </source>
</evidence>
<evidence type="ECO:0000256" key="4">
    <source>
        <dbReference type="ARBA" id="ARBA00022777"/>
    </source>
</evidence>
<protein>
    <recommendedName>
        <fullName evidence="1">mitogen-activated protein kinase</fullName>
        <ecNumber evidence="1">2.7.11.24</ecNumber>
    </recommendedName>
</protein>
<feature type="compositionally biased region" description="Polar residues" evidence="9">
    <location>
        <begin position="1433"/>
        <end position="1464"/>
    </location>
</feature>
<feature type="region of interest" description="Disordered" evidence="9">
    <location>
        <begin position="976"/>
        <end position="1399"/>
    </location>
</feature>
<reference evidence="11 12" key="1">
    <citation type="journal article" date="2023" name="G3 (Bethesda)">
        <title>A chromosome-level genome assembly of Zasmidium syzygii isolated from banana leaves.</title>
        <authorList>
            <person name="van Westerhoven A.C."/>
            <person name="Mehrabi R."/>
            <person name="Talebi R."/>
            <person name="Steentjes M.B.F."/>
            <person name="Corcolon B."/>
            <person name="Chong P.A."/>
            <person name="Kema G.H.J."/>
            <person name="Seidl M.F."/>
        </authorList>
    </citation>
    <scope>NUCLEOTIDE SEQUENCE [LARGE SCALE GENOMIC DNA]</scope>
    <source>
        <strain evidence="11 12">P124</strain>
    </source>
</reference>
<keyword evidence="2" id="KW-0808">Transferase</keyword>
<feature type="region of interest" description="Disordered" evidence="9">
    <location>
        <begin position="661"/>
        <end position="774"/>
    </location>
</feature>
<evidence type="ECO:0000256" key="2">
    <source>
        <dbReference type="ARBA" id="ARBA00022679"/>
    </source>
</evidence>
<evidence type="ECO:0000313" key="12">
    <source>
        <dbReference type="Proteomes" id="UP001305779"/>
    </source>
</evidence>
<evidence type="ECO:0000256" key="3">
    <source>
        <dbReference type="ARBA" id="ARBA00022741"/>
    </source>
</evidence>
<feature type="compositionally biased region" description="Polar residues" evidence="9">
    <location>
        <begin position="1059"/>
        <end position="1070"/>
    </location>
</feature>
<dbReference type="InterPro" id="IPR008271">
    <property type="entry name" value="Ser/Thr_kinase_AS"/>
</dbReference>
<feature type="compositionally biased region" description="Basic and acidic residues" evidence="9">
    <location>
        <begin position="685"/>
        <end position="699"/>
    </location>
</feature>
<keyword evidence="5 8" id="KW-0067">ATP-binding</keyword>
<feature type="compositionally biased region" description="Low complexity" evidence="9">
    <location>
        <begin position="1"/>
        <end position="18"/>
    </location>
</feature>
<evidence type="ECO:0000256" key="7">
    <source>
        <dbReference type="ARBA" id="ARBA00048130"/>
    </source>
</evidence>
<feature type="compositionally biased region" description="Polar residues" evidence="9">
    <location>
        <begin position="581"/>
        <end position="605"/>
    </location>
</feature>
<feature type="region of interest" description="Disordered" evidence="9">
    <location>
        <begin position="1511"/>
        <end position="1535"/>
    </location>
</feature>
<dbReference type="SMART" id="SM00220">
    <property type="entry name" value="S_TKc"/>
    <property type="match status" value="1"/>
</dbReference>
<dbReference type="InterPro" id="IPR011009">
    <property type="entry name" value="Kinase-like_dom_sf"/>
</dbReference>
<dbReference type="PROSITE" id="PS00107">
    <property type="entry name" value="PROTEIN_KINASE_ATP"/>
    <property type="match status" value="1"/>
</dbReference>
<sequence>MLTATTTARQRSSSNRSTPDGVVLSDVPGQGNAAALLRPQAFTTTNSPYPSISAVPPTLTSPRPRAHTYADPSMQQQGRATPVTPGGMQQNQQNQSQWPAPRHVSESQRAAPGYIPPPPPLQQQPPQPGMSFPPPPPRMPMSASQAHGPFVPPPPGQPTYWNRQPSSYPPPPPQQTQQQQREPRQYDPSLYFEYSQLPPLNPGEPLTSATYIPDGGSFGPGVGIPPLHSASNPPHVPSRPSHVPHQPSYYRGGSNDFSTGGGGIMDNRYDGGSYNPDATGTWFGNPYQQPPPQHVPPQSHSVPPQNLIPPPTPTSAKQQKRLIAPANQTEQHTSPAETGRPPFDQVRSQNETVSNRDHSSSGDTPASPQDQNWPAERVQIWLAAHNFSKEWQAAFQHLNVHGAQFLDIGRSGGQRNIGFMPQTVLPQVARECTANGVVWDQQRERDEGRRLRKYVRDVLKTGGGGTPSTAATSSTTSLPLRPNRRDSSTLLNSASAGTDGGGVENSPNLSRSDINAFGSTPTTAGGGDDSPGRTMPSQNRGPGGNRSVTLDSFSSTLNDAERSAYTRSALANINDIRRQHSPSGSTGDLSTTSQNFKASPQQSPGLINARPLANGNGHARVSSGTSSHLRGPSSETNLPLNNYSSREGRYYAGVTADHEAKSFTEDHPTDRRNAQDGSRPPPADGSRRDTPASAKEHRGFLAKFRRERKRDDHPSPDDEHGPASPQTTRNGPYGKPGAASSDISLGDRPTSRKEHLSVESADNIPPLPRGRPAAREGDKKFIFVTPDGWNYRLIDITDIESADQLRTVICYNLGVAEGPDVTMHLTAPGKMEHEEGLNDQMLMNARTQMADLTGNLKLYVRASNVSLEPPESAGLGLQMPQSPFGKATFGGKPLDEATLKRLKEEEAGSPSTIRSGESTLVPDKARGLVTLAKEGESNDRAALQENMLQQDFMKLTQDQQQALLEARAQKHRLETERKQKFYQAQRRSQIIEGANGKRVHDFDSPRASPYETDKQLNNRPLSSGSTDFDRKTDSFQPLRRPPPVPEPTSTLKKADSLTKKQGISTRTSWQNRKEEPWKRISGGSLPEEEGKRPSSRGIGAALAGAGKAAGAIAAPGPNSAPVGGLPTLSSNMAKSSTAPDLFGLDPDPRSMNGMSFQQRTASGPTRISPGTPRSPFTMSKGGQSFRVPAYEEPEDEEDDEDTLKASQRPNLSLRTTSNPIARLQAEGTARSHSPDLSPSSERPTGSLNRMVSKRGHFEVPEYEAAFAPSPNVGTMESDEDSDDGLFAIPLAKQKEKMALESVPSQKKAKQILGVTGTDSPGRSPNRPPLRVKTSKSHVSFESPKNPPLDKLSADIDENEPAPFAGTSTSSANPWSTDSPDDAARFGQLGRRESFAGEFRPPIEDIAERLDNFFPNVDLDQPMGEDSEGAEGSPISTDKSTLHSKASSSELTSSRITTPASSVENMDTLGSEESTLKANATSVAERNVRKSGGLGRTKSIRDVVKNNYAHLQGPSPHASMSSTYSSRQPSVSGFPTMQAPVISNRISTLRNDGGIVRRKSTKMFGAKIEQVKPQRGSRLITNLDTIPQDTIPVGNVQHVKPERQPTFKWMRGQLIGKGTFGRVYLGMNTTTGELLAVKQVEVNPKAANTDPAKIREMVKALDQEIDTMQHLDHVNIVQYLGCERKEYSISIFLEYISGGSVGSCLRKHGKFEEPVVSSLTRQTLCGLAYLHSEGILHRDLKADNILLDLDGTCKISDFGISKRSANPYNNDITNSMQGSVFWMAPEVIRAQSQALGDGLEPINQGYSAKVDIWSLGCVVLEMFAGRRPWSKEEAIGAIYKLGSLNQAPPIPDDVSTVVGPAALSFMYDCFTIDPGERPTADTLLRAPFCIFDPHYNFLDTELYAKIRGAF</sequence>
<keyword evidence="3 8" id="KW-0547">Nucleotide-binding</keyword>
<dbReference type="PANTHER" id="PTHR48016">
    <property type="entry name" value="MAP KINASE KINASE KINASE SSK2-RELATED-RELATED"/>
    <property type="match status" value="1"/>
</dbReference>
<dbReference type="PANTHER" id="PTHR48016:SF48">
    <property type="entry name" value="SERINE_THREONINE-PROTEIN KINASE BCK1_SLK1_SSP31"/>
    <property type="match status" value="1"/>
</dbReference>
<feature type="compositionally biased region" description="Polar residues" evidence="9">
    <location>
        <begin position="622"/>
        <end position="644"/>
    </location>
</feature>
<dbReference type="InterPro" id="IPR000719">
    <property type="entry name" value="Prot_kinase_dom"/>
</dbReference>
<dbReference type="Gene3D" id="1.10.510.10">
    <property type="entry name" value="Transferase(Phosphotransferase) domain 1"/>
    <property type="match status" value="1"/>
</dbReference>
<dbReference type="SUPFAM" id="SSF56112">
    <property type="entry name" value="Protein kinase-like (PK-like)"/>
    <property type="match status" value="1"/>
</dbReference>
<feature type="domain" description="Protein kinase" evidence="10">
    <location>
        <begin position="1608"/>
        <end position="1888"/>
    </location>
</feature>
<feature type="compositionally biased region" description="Pro residues" evidence="9">
    <location>
        <begin position="114"/>
        <end position="139"/>
    </location>
</feature>
<feature type="region of interest" description="Disordered" evidence="9">
    <location>
        <begin position="457"/>
        <end position="551"/>
    </location>
</feature>
<dbReference type="EMBL" id="JAXOVC010000009">
    <property type="protein sequence ID" value="KAK4497231.1"/>
    <property type="molecule type" value="Genomic_DNA"/>
</dbReference>
<dbReference type="Proteomes" id="UP001305779">
    <property type="component" value="Unassembled WGS sequence"/>
</dbReference>